<proteinExistence type="predicted"/>
<feature type="region of interest" description="Disordered" evidence="1">
    <location>
        <begin position="100"/>
        <end position="131"/>
    </location>
</feature>
<evidence type="ECO:0000313" key="3">
    <source>
        <dbReference type="Proteomes" id="UP001055439"/>
    </source>
</evidence>
<name>A0A9E7E9U4_9LILI</name>
<organism evidence="2 3">
    <name type="scientific">Musa troglodytarum</name>
    <name type="common">fe'i banana</name>
    <dbReference type="NCBI Taxonomy" id="320322"/>
    <lineage>
        <taxon>Eukaryota</taxon>
        <taxon>Viridiplantae</taxon>
        <taxon>Streptophyta</taxon>
        <taxon>Embryophyta</taxon>
        <taxon>Tracheophyta</taxon>
        <taxon>Spermatophyta</taxon>
        <taxon>Magnoliopsida</taxon>
        <taxon>Liliopsida</taxon>
        <taxon>Zingiberales</taxon>
        <taxon>Musaceae</taxon>
        <taxon>Musa</taxon>
    </lineage>
</organism>
<sequence>MTVDGRCKACKGCVLISLPREASRALQMTCWRTISQAVHGGGPPNAVVLLGPKVPTVPFTKGKVKELLSSVVPELHHFFVSSSDRGVDVEKKLGMAWADGKEGCGGPDHKKSTTRRCEEEEEEGEAEEEAKATCGGFSNTANRPMRCPPSLCCLLPSSLLHAAVADGPREHGMFFLEQSWSPGNMTSVEAAVAVVEVVFAVPTHPDYHYEQLIRLGAVMADQLENDSAAILLKSEDHQLASTEFFPENPVGSRVQSSGQNPKGVVHCLENLAFLLELEKALILTPLLAHLLAPAVCV</sequence>
<dbReference type="Proteomes" id="UP001055439">
    <property type="component" value="Chromosome 1"/>
</dbReference>
<feature type="compositionally biased region" description="Acidic residues" evidence="1">
    <location>
        <begin position="119"/>
        <end position="128"/>
    </location>
</feature>
<keyword evidence="3" id="KW-1185">Reference proteome</keyword>
<reference evidence="2" key="1">
    <citation type="submission" date="2022-05" db="EMBL/GenBank/DDBJ databases">
        <title>The Musa troglodytarum L. genome provides insights into the mechanism of non-climacteric behaviour and enrichment of carotenoids.</title>
        <authorList>
            <person name="Wang J."/>
        </authorList>
    </citation>
    <scope>NUCLEOTIDE SEQUENCE</scope>
    <source>
        <tissue evidence="2">Leaf</tissue>
    </source>
</reference>
<accession>A0A9E7E9U4</accession>
<dbReference type="AlphaFoldDB" id="A0A9E7E9U4"/>
<gene>
    <name evidence="2" type="ORF">MUK42_34603</name>
</gene>
<evidence type="ECO:0000313" key="2">
    <source>
        <dbReference type="EMBL" id="URD72996.1"/>
    </source>
</evidence>
<protein>
    <submittedName>
        <fullName evidence="2">Uncharacterized protein</fullName>
    </submittedName>
</protein>
<feature type="compositionally biased region" description="Basic and acidic residues" evidence="1">
    <location>
        <begin position="100"/>
        <end position="118"/>
    </location>
</feature>
<dbReference type="EMBL" id="CP097502">
    <property type="protein sequence ID" value="URD72996.1"/>
    <property type="molecule type" value="Genomic_DNA"/>
</dbReference>
<evidence type="ECO:0000256" key="1">
    <source>
        <dbReference type="SAM" id="MobiDB-lite"/>
    </source>
</evidence>